<proteinExistence type="predicted"/>
<feature type="signal peptide" evidence="1">
    <location>
        <begin position="1"/>
        <end position="20"/>
    </location>
</feature>
<gene>
    <name evidence="3" type="ORF">GAB14E_3955</name>
</gene>
<dbReference type="OrthoDB" id="7062774at2"/>
<feature type="chain" id="PRO_5001956833" description="DUF4124 domain-containing protein" evidence="1">
    <location>
        <begin position="21"/>
        <end position="172"/>
    </location>
</feature>
<dbReference type="Proteomes" id="UP000029868">
    <property type="component" value="Unassembled WGS sequence"/>
</dbReference>
<dbReference type="EMBL" id="JQEC01000054">
    <property type="protein sequence ID" value="KGJ89794.1"/>
    <property type="molecule type" value="Genomic_DNA"/>
</dbReference>
<dbReference type="InterPro" id="IPR025392">
    <property type="entry name" value="DUF4124"/>
</dbReference>
<dbReference type="AlphaFoldDB" id="A0A099KG90"/>
<sequence length="172" mass="19055">MIKLLLFTLLGITLAAPVHPNTAKIYVWRNENGVLVFSDSPRAGAEEVKTKPGNIIQSSTSVETEVLDITPQKSIEEYEIAINIPKNNATIRDNTGSIYISGGITPRFKLGLEVQLVLDGKPHKKPQKHSMFSLRNINRGEHKIKMLLIDETGKVIASSTSVTFYMHRASTN</sequence>
<keyword evidence="1" id="KW-0732">Signal</keyword>
<evidence type="ECO:0000259" key="2">
    <source>
        <dbReference type="Pfam" id="PF13511"/>
    </source>
</evidence>
<dbReference type="Pfam" id="PF13511">
    <property type="entry name" value="DUF4124"/>
    <property type="match status" value="1"/>
</dbReference>
<comment type="caution">
    <text evidence="3">The sequence shown here is derived from an EMBL/GenBank/DDBJ whole genome shotgun (WGS) entry which is preliminary data.</text>
</comment>
<evidence type="ECO:0000256" key="1">
    <source>
        <dbReference type="SAM" id="SignalP"/>
    </source>
</evidence>
<evidence type="ECO:0000313" key="3">
    <source>
        <dbReference type="EMBL" id="KGJ89794.1"/>
    </source>
</evidence>
<feature type="domain" description="DUF4124" evidence="2">
    <location>
        <begin position="14"/>
        <end position="54"/>
    </location>
</feature>
<reference evidence="3 4" key="1">
    <citation type="submission" date="2014-08" db="EMBL/GenBank/DDBJ databases">
        <title>Genomic and Phenotypic Diversity of Colwellia psychrerythraea strains from Disparate Marine Basins.</title>
        <authorList>
            <person name="Techtmann S.M."/>
            <person name="Stelling S.C."/>
            <person name="Utturkar S.M."/>
            <person name="Alshibli N."/>
            <person name="Harris A."/>
            <person name="Brown S.D."/>
            <person name="Hazen T.C."/>
        </authorList>
    </citation>
    <scope>NUCLEOTIDE SEQUENCE [LARGE SCALE GENOMIC DNA]</scope>
    <source>
        <strain evidence="3 4">GAB14E</strain>
    </source>
</reference>
<evidence type="ECO:0000313" key="4">
    <source>
        <dbReference type="Proteomes" id="UP000029868"/>
    </source>
</evidence>
<name>A0A099KG90_COLPS</name>
<dbReference type="PATRIC" id="fig|28229.3.peg.3887"/>
<organism evidence="3 4">
    <name type="scientific">Colwellia psychrerythraea</name>
    <name type="common">Vibrio psychroerythus</name>
    <dbReference type="NCBI Taxonomy" id="28229"/>
    <lineage>
        <taxon>Bacteria</taxon>
        <taxon>Pseudomonadati</taxon>
        <taxon>Pseudomonadota</taxon>
        <taxon>Gammaproteobacteria</taxon>
        <taxon>Alteromonadales</taxon>
        <taxon>Colwelliaceae</taxon>
        <taxon>Colwellia</taxon>
    </lineage>
</organism>
<protein>
    <recommendedName>
        <fullName evidence="2">DUF4124 domain-containing protein</fullName>
    </recommendedName>
</protein>
<accession>A0A099KG90</accession>
<dbReference type="RefSeq" id="WP_033083832.1">
    <property type="nucleotide sequence ID" value="NZ_JQEC01000054.1"/>
</dbReference>